<dbReference type="EMBL" id="JAACJN010000064">
    <property type="protein sequence ID" value="KAF5380336.1"/>
    <property type="molecule type" value="Genomic_DNA"/>
</dbReference>
<protein>
    <submittedName>
        <fullName evidence="2">Uncharacterized protein</fullName>
    </submittedName>
</protein>
<evidence type="ECO:0000313" key="3">
    <source>
        <dbReference type="Proteomes" id="UP000518752"/>
    </source>
</evidence>
<comment type="caution">
    <text evidence="2">The sequence shown here is derived from an EMBL/GenBank/DDBJ whole genome shotgun (WGS) entry which is preliminary data.</text>
</comment>
<feature type="compositionally biased region" description="Polar residues" evidence="1">
    <location>
        <begin position="1"/>
        <end position="14"/>
    </location>
</feature>
<reference evidence="2 3" key="1">
    <citation type="journal article" date="2020" name="ISME J.">
        <title>Uncovering the hidden diversity of litter-decomposition mechanisms in mushroom-forming fungi.</title>
        <authorList>
            <person name="Floudas D."/>
            <person name="Bentzer J."/>
            <person name="Ahren D."/>
            <person name="Johansson T."/>
            <person name="Persson P."/>
            <person name="Tunlid A."/>
        </authorList>
    </citation>
    <scope>NUCLEOTIDE SEQUENCE [LARGE SCALE GENOMIC DNA]</scope>
    <source>
        <strain evidence="2 3">CBS 406.79</strain>
    </source>
</reference>
<dbReference type="AlphaFoldDB" id="A0A8H5HBV4"/>
<keyword evidence="3" id="KW-1185">Reference proteome</keyword>
<gene>
    <name evidence="2" type="ORF">D9757_007924</name>
</gene>
<evidence type="ECO:0000313" key="2">
    <source>
        <dbReference type="EMBL" id="KAF5380336.1"/>
    </source>
</evidence>
<accession>A0A8H5HBV4</accession>
<proteinExistence type="predicted"/>
<evidence type="ECO:0000256" key="1">
    <source>
        <dbReference type="SAM" id="MobiDB-lite"/>
    </source>
</evidence>
<name>A0A8H5HBV4_9AGAR</name>
<sequence>MIIQLQVQSSNSTHPPERFLAGQTKRPPPYTSTMYFSLIPLFLSGLISSVCAAPLSNSVESRSMAISKDTILQARNTRTIKFEVTYPSLEEGDPGRTSLTGFSDKTNEKVQRMITTVLQSASIHTDLEVPDNAKVEIEFKQNYPYKSFKERKVGYYELKGWQIPNQGDGKLIGTFGIGVTGRELGEIQLEKMVNGKKTTKSVAEYIP</sequence>
<dbReference type="OrthoDB" id="10432512at2759"/>
<organism evidence="2 3">
    <name type="scientific">Collybiopsis confluens</name>
    <dbReference type="NCBI Taxonomy" id="2823264"/>
    <lineage>
        <taxon>Eukaryota</taxon>
        <taxon>Fungi</taxon>
        <taxon>Dikarya</taxon>
        <taxon>Basidiomycota</taxon>
        <taxon>Agaricomycotina</taxon>
        <taxon>Agaricomycetes</taxon>
        <taxon>Agaricomycetidae</taxon>
        <taxon>Agaricales</taxon>
        <taxon>Marasmiineae</taxon>
        <taxon>Omphalotaceae</taxon>
        <taxon>Collybiopsis</taxon>
    </lineage>
</organism>
<dbReference type="Proteomes" id="UP000518752">
    <property type="component" value="Unassembled WGS sequence"/>
</dbReference>
<feature type="region of interest" description="Disordered" evidence="1">
    <location>
        <begin position="1"/>
        <end position="26"/>
    </location>
</feature>